<comment type="caution">
    <text evidence="2">The sequence shown here is derived from an EMBL/GenBank/DDBJ whole genome shotgun (WGS) entry which is preliminary data.</text>
</comment>
<keyword evidence="2" id="KW-0547">Nucleotide-binding</keyword>
<keyword evidence="3" id="KW-1185">Reference proteome</keyword>
<evidence type="ECO:0000313" key="3">
    <source>
        <dbReference type="Proteomes" id="UP001196980"/>
    </source>
</evidence>
<evidence type="ECO:0000256" key="1">
    <source>
        <dbReference type="SAM" id="Phobius"/>
    </source>
</evidence>
<organism evidence="2 3">
    <name type="scientific">Candidatus Magnetobacterium casense</name>
    <dbReference type="NCBI Taxonomy" id="1455061"/>
    <lineage>
        <taxon>Bacteria</taxon>
        <taxon>Pseudomonadati</taxon>
        <taxon>Nitrospirota</taxon>
        <taxon>Thermodesulfovibrionia</taxon>
        <taxon>Thermodesulfovibrionales</taxon>
        <taxon>Candidatus Magnetobacteriaceae</taxon>
        <taxon>Candidatus Magnetobacterium</taxon>
    </lineage>
</organism>
<feature type="transmembrane region" description="Helical" evidence="1">
    <location>
        <begin position="251"/>
        <end position="278"/>
    </location>
</feature>
<proteinExistence type="predicted"/>
<dbReference type="GO" id="GO:0005524">
    <property type="term" value="F:ATP binding"/>
    <property type="evidence" value="ECO:0007669"/>
    <property type="project" value="UniProtKB-KW"/>
</dbReference>
<name>A0ABS6S043_9BACT</name>
<dbReference type="Proteomes" id="UP001196980">
    <property type="component" value="Unassembled WGS sequence"/>
</dbReference>
<accession>A0ABS6S043</accession>
<keyword evidence="1" id="KW-1133">Transmembrane helix</keyword>
<protein>
    <submittedName>
        <fullName evidence="2">ATP-binding protein</fullName>
    </submittedName>
</protein>
<feature type="transmembrane region" description="Helical" evidence="1">
    <location>
        <begin position="177"/>
        <end position="195"/>
    </location>
</feature>
<dbReference type="EMBL" id="JABXWD010000217">
    <property type="protein sequence ID" value="MBV6342230.1"/>
    <property type="molecule type" value="Genomic_DNA"/>
</dbReference>
<keyword evidence="1" id="KW-0812">Transmembrane</keyword>
<keyword evidence="1" id="KW-0472">Membrane</keyword>
<evidence type="ECO:0000313" key="2">
    <source>
        <dbReference type="EMBL" id="MBV6342230.1"/>
    </source>
</evidence>
<feature type="transmembrane region" description="Helical" evidence="1">
    <location>
        <begin position="284"/>
        <end position="303"/>
    </location>
</feature>
<feature type="transmembrane region" description="Helical" evidence="1">
    <location>
        <begin position="215"/>
        <end position="239"/>
    </location>
</feature>
<dbReference type="RefSeq" id="WP_218252853.1">
    <property type="nucleotide sequence ID" value="NZ_JABXWD010000217.1"/>
</dbReference>
<sequence>MHGGYTEAIKEQRKRLSDYSARIKPIYLELHDYKFFHGPSEVDNLDGRFIGRKKLTERLTSLLTNDETKSGAYLVTGFKGMGKTSLVSKVIADVTTAGSGGSVLARYIRIMLLLLFLPLLDEKWWIWNAALIVISLVYLFRQDWKKYLSSFSNFLLFFENILTISKIETSRFKLRTAVHDFLIVLIIRLASIFTMETLKGCYSKVFSPSLPSGNIFDYTFELHMYLLLISCVMMFNFLLPKIKNLKNKFILINKIYILIELIAFFIPIICMLIVYIYVAHYSSHSTIFILISLVIITITIFFLKNELHKLFNYSHRIYVKINLGHDNLKEIDILRLIAKNVITQFNEFSRFKLRFPLPDMPSLLFKIIILYTVLI</sequence>
<gene>
    <name evidence="2" type="ORF">HWQ67_11595</name>
</gene>
<keyword evidence="2" id="KW-0067">ATP-binding</keyword>
<feature type="transmembrane region" description="Helical" evidence="1">
    <location>
        <begin position="124"/>
        <end position="141"/>
    </location>
</feature>
<reference evidence="2 3" key="1">
    <citation type="journal article" date="2020" name="J Geophys Res Biogeosci">
        <title>Magnetotaxis as an Adaptation to Enable Bacterial Shuttling of Microbial Sulfur and Sulfur Cycling Across Aquatic Oxic#Anoxic Interfaces.</title>
        <authorList>
            <person name="Li J."/>
            <person name="Liu P."/>
            <person name="Wang J."/>
            <person name="Roberts A.P."/>
            <person name="Pan Y."/>
        </authorList>
    </citation>
    <scope>NUCLEOTIDE SEQUENCE [LARGE SCALE GENOMIC DNA]</scope>
    <source>
        <strain evidence="2 3">MYR-1_YQ</strain>
    </source>
</reference>